<organism evidence="1 2">
    <name type="scientific">Streptomyces alboflavus</name>
    <dbReference type="NCBI Taxonomy" id="67267"/>
    <lineage>
        <taxon>Bacteria</taxon>
        <taxon>Bacillati</taxon>
        <taxon>Actinomycetota</taxon>
        <taxon>Actinomycetes</taxon>
        <taxon>Kitasatosporales</taxon>
        <taxon>Streptomycetaceae</taxon>
        <taxon>Streptomyces</taxon>
    </lineage>
</organism>
<dbReference type="Proteomes" id="UP000195880">
    <property type="component" value="Chromosome"/>
</dbReference>
<evidence type="ECO:0000313" key="1">
    <source>
        <dbReference type="EMBL" id="ARX88284.1"/>
    </source>
</evidence>
<keyword evidence="2" id="KW-1185">Reference proteome</keyword>
<sequence>MIVTTDIDGICSTDVPLSAGQTAGSVEINRLFRASPDDLHPCGGRSGMTLVPPSLLLCAYFLRML</sequence>
<dbReference type="AlphaFoldDB" id="A0A1Z1WPC8"/>
<accession>A0A1Z1WPC8</accession>
<dbReference type="eggNOG" id="ENOG5030SFY">
    <property type="taxonomic scope" value="Bacteria"/>
</dbReference>
<evidence type="ECO:0000313" key="2">
    <source>
        <dbReference type="Proteomes" id="UP000195880"/>
    </source>
</evidence>
<protein>
    <submittedName>
        <fullName evidence="1">Uncharacterized protein</fullName>
    </submittedName>
</protein>
<reference evidence="1 2" key="1">
    <citation type="submission" date="2017-05" db="EMBL/GenBank/DDBJ databases">
        <title>Streptomyces alboflavus Genome sequencing and assembly.</title>
        <authorList>
            <person name="Wang Y."/>
            <person name="Du B."/>
            <person name="Ding Y."/>
            <person name="Liu H."/>
            <person name="Hou Q."/>
            <person name="Liu K."/>
            <person name="Wang C."/>
            <person name="Yao L."/>
        </authorList>
    </citation>
    <scope>NUCLEOTIDE SEQUENCE [LARGE SCALE GENOMIC DNA]</scope>
    <source>
        <strain evidence="1 2">MDJK44</strain>
    </source>
</reference>
<name>A0A1Z1WPC8_9ACTN</name>
<dbReference type="EMBL" id="CP021748">
    <property type="protein sequence ID" value="ARX88284.1"/>
    <property type="molecule type" value="Genomic_DNA"/>
</dbReference>
<dbReference type="KEGG" id="salf:SMD44_07771"/>
<proteinExistence type="predicted"/>
<gene>
    <name evidence="1" type="ORF">SMD44_07771</name>
</gene>